<evidence type="ECO:0000256" key="7">
    <source>
        <dbReference type="ARBA" id="ARBA00023125"/>
    </source>
</evidence>
<dbReference type="RefSeq" id="WP_126109432.1">
    <property type="nucleotide sequence ID" value="NZ_CP034465.1"/>
</dbReference>
<reference evidence="14" key="1">
    <citation type="submission" date="2018-12" db="EMBL/GenBank/DDBJ databases">
        <title>Complete genome sequencing of Jeotgalibaca sp. H21T32.</title>
        <authorList>
            <person name="Bae J.-W."/>
            <person name="Lee S.-Y."/>
        </authorList>
    </citation>
    <scope>NUCLEOTIDE SEQUENCE [LARGE SCALE GENOMIC DNA]</scope>
    <source>
        <strain evidence="14">H21T32</strain>
    </source>
</reference>
<evidence type="ECO:0000256" key="8">
    <source>
        <dbReference type="ARBA" id="ARBA00023159"/>
    </source>
</evidence>
<gene>
    <name evidence="13" type="ORF">EJN90_05830</name>
</gene>
<dbReference type="OrthoDB" id="9791355at2"/>
<dbReference type="PANTHER" id="PTHR33238">
    <property type="entry name" value="IRON (METAL) DEPENDENT REPRESSOR, DTXR FAMILY"/>
    <property type="match status" value="1"/>
</dbReference>
<keyword evidence="4" id="KW-0963">Cytoplasm</keyword>
<evidence type="ECO:0000256" key="6">
    <source>
        <dbReference type="ARBA" id="ARBA00023015"/>
    </source>
</evidence>
<evidence type="ECO:0000256" key="10">
    <source>
        <dbReference type="ARBA" id="ARBA00023211"/>
    </source>
</evidence>
<dbReference type="InterPro" id="IPR007167">
    <property type="entry name" value="Fe-transptr_FeoA-like"/>
</dbReference>
<dbReference type="AlphaFoldDB" id="A0A3Q9BK20"/>
<comment type="similarity">
    <text evidence="2">Belongs to the DtxR/MntR family.</text>
</comment>
<accession>A0A3Q9BK20</accession>
<keyword evidence="14" id="KW-1185">Reference proteome</keyword>
<evidence type="ECO:0000256" key="5">
    <source>
        <dbReference type="ARBA" id="ARBA00022491"/>
    </source>
</evidence>
<dbReference type="GO" id="GO:0046983">
    <property type="term" value="F:protein dimerization activity"/>
    <property type="evidence" value="ECO:0007669"/>
    <property type="project" value="InterPro"/>
</dbReference>
<feature type="domain" description="HTH dtxR-type" evidence="12">
    <location>
        <begin position="1"/>
        <end position="62"/>
    </location>
</feature>
<dbReference type="EMBL" id="CP034465">
    <property type="protein sequence ID" value="AZP04224.1"/>
    <property type="molecule type" value="Genomic_DNA"/>
</dbReference>
<evidence type="ECO:0000313" key="13">
    <source>
        <dbReference type="EMBL" id="AZP04224.1"/>
    </source>
</evidence>
<dbReference type="SUPFAM" id="SSF47979">
    <property type="entry name" value="Iron-dependent repressor protein, dimerization domain"/>
    <property type="match status" value="1"/>
</dbReference>
<dbReference type="InterPro" id="IPR022687">
    <property type="entry name" value="HTH_DTXR"/>
</dbReference>
<comment type="subcellular location">
    <subcellularLocation>
        <location evidence="1">Cytoplasm</location>
    </subcellularLocation>
</comment>
<keyword evidence="8" id="KW-0010">Activator</keyword>
<dbReference type="Proteomes" id="UP000273326">
    <property type="component" value="Chromosome"/>
</dbReference>
<evidence type="ECO:0000313" key="14">
    <source>
        <dbReference type="Proteomes" id="UP000273326"/>
    </source>
</evidence>
<dbReference type="InterPro" id="IPR022689">
    <property type="entry name" value="Iron_dep_repressor"/>
</dbReference>
<dbReference type="Gene3D" id="1.10.60.10">
    <property type="entry name" value="Iron dependent repressor, metal binding and dimerisation domain"/>
    <property type="match status" value="1"/>
</dbReference>
<evidence type="ECO:0000256" key="3">
    <source>
        <dbReference type="ARBA" id="ARBA00011738"/>
    </source>
</evidence>
<dbReference type="InterPro" id="IPR036390">
    <property type="entry name" value="WH_DNA-bd_sf"/>
</dbReference>
<keyword evidence="9" id="KW-0804">Transcription</keyword>
<dbReference type="GO" id="GO:0046914">
    <property type="term" value="F:transition metal ion binding"/>
    <property type="evidence" value="ECO:0007669"/>
    <property type="project" value="InterPro"/>
</dbReference>
<dbReference type="GO" id="GO:0003700">
    <property type="term" value="F:DNA-binding transcription factor activity"/>
    <property type="evidence" value="ECO:0007669"/>
    <property type="project" value="InterPro"/>
</dbReference>
<sequence length="216" mass="24580">MTPSKGDFLKAIVKLGGGERRVNNKDLAKELRISSAAVTDMALKLMDDGYINYIPYKGIKITETGRRETNKLIRKHRLWEVFLYEKLGYNWNQVHADADLLEHASSDFLIERLNEFLGFPTMDPHGEFIPNAEGEVESSTSLPLNELEAGKSFIITEVSDNTAFLNYLLQKNITLHDKYYLVEIEEYEGALLLEDEEGNQKRISANTASQIKVHVN</sequence>
<protein>
    <recommendedName>
        <fullName evidence="11">Manganese transport regulator</fullName>
    </recommendedName>
</protein>
<dbReference type="SMART" id="SM00529">
    <property type="entry name" value="HTH_DTXR"/>
    <property type="match status" value="1"/>
</dbReference>
<dbReference type="InterPro" id="IPR050536">
    <property type="entry name" value="DtxR_MntR_Metal-Reg"/>
</dbReference>
<organism evidence="13 14">
    <name type="scientific">Jeotgalibaca ciconiae</name>
    <dbReference type="NCBI Taxonomy" id="2496265"/>
    <lineage>
        <taxon>Bacteria</taxon>
        <taxon>Bacillati</taxon>
        <taxon>Bacillota</taxon>
        <taxon>Bacilli</taxon>
        <taxon>Lactobacillales</taxon>
        <taxon>Carnobacteriaceae</taxon>
        <taxon>Jeotgalibaca</taxon>
    </lineage>
</organism>
<dbReference type="InterPro" id="IPR036421">
    <property type="entry name" value="Fe_dep_repressor_sf"/>
</dbReference>
<dbReference type="Gene3D" id="2.30.30.90">
    <property type="match status" value="1"/>
</dbReference>
<dbReference type="Gene3D" id="1.10.10.10">
    <property type="entry name" value="Winged helix-like DNA-binding domain superfamily/Winged helix DNA-binding domain"/>
    <property type="match status" value="1"/>
</dbReference>
<name>A0A3Q9BK20_9LACT</name>
<keyword evidence="6" id="KW-0805">Transcription regulation</keyword>
<dbReference type="SUPFAM" id="SSF46785">
    <property type="entry name" value="Winged helix' DNA-binding domain"/>
    <property type="match status" value="1"/>
</dbReference>
<keyword evidence="5" id="KW-0678">Repressor</keyword>
<dbReference type="Pfam" id="PF04023">
    <property type="entry name" value="FeoA"/>
    <property type="match status" value="1"/>
</dbReference>
<dbReference type="GO" id="GO:0003677">
    <property type="term" value="F:DNA binding"/>
    <property type="evidence" value="ECO:0007669"/>
    <property type="project" value="UniProtKB-KW"/>
</dbReference>
<dbReference type="InterPro" id="IPR001367">
    <property type="entry name" value="Fe_dep_repressor"/>
</dbReference>
<evidence type="ECO:0000256" key="2">
    <source>
        <dbReference type="ARBA" id="ARBA00007871"/>
    </source>
</evidence>
<evidence type="ECO:0000259" key="12">
    <source>
        <dbReference type="PROSITE" id="PS50944"/>
    </source>
</evidence>
<evidence type="ECO:0000256" key="1">
    <source>
        <dbReference type="ARBA" id="ARBA00004496"/>
    </source>
</evidence>
<dbReference type="Pfam" id="PF01325">
    <property type="entry name" value="Fe_dep_repress"/>
    <property type="match status" value="1"/>
</dbReference>
<keyword evidence="7" id="KW-0238">DNA-binding</keyword>
<dbReference type="Pfam" id="PF02742">
    <property type="entry name" value="Fe_dep_repr_C"/>
    <property type="match status" value="1"/>
</dbReference>
<dbReference type="InterPro" id="IPR036388">
    <property type="entry name" value="WH-like_DNA-bd_sf"/>
</dbReference>
<proteinExistence type="inferred from homology"/>
<evidence type="ECO:0000256" key="11">
    <source>
        <dbReference type="ARBA" id="ARBA00032593"/>
    </source>
</evidence>
<dbReference type="PROSITE" id="PS50944">
    <property type="entry name" value="HTH_DTXR"/>
    <property type="match status" value="1"/>
</dbReference>
<dbReference type="GO" id="GO:0005737">
    <property type="term" value="C:cytoplasm"/>
    <property type="evidence" value="ECO:0007669"/>
    <property type="project" value="UniProtKB-SubCell"/>
</dbReference>
<keyword evidence="10" id="KW-0464">Manganese</keyword>
<comment type="subunit">
    <text evidence="3">Homodimer.</text>
</comment>
<dbReference type="KEGG" id="jeh:EJN90_05830"/>
<evidence type="ECO:0000256" key="9">
    <source>
        <dbReference type="ARBA" id="ARBA00023163"/>
    </source>
</evidence>
<evidence type="ECO:0000256" key="4">
    <source>
        <dbReference type="ARBA" id="ARBA00022490"/>
    </source>
</evidence>
<dbReference type="PANTHER" id="PTHR33238:SF11">
    <property type="entry name" value="TRANSCRIPTIONAL REGULATOR MNTR"/>
    <property type="match status" value="1"/>
</dbReference>
<dbReference type="InterPro" id="IPR038157">
    <property type="entry name" value="FeoA_core_dom"/>
</dbReference>